<name>A0A1V5ZJ83_9BACT</name>
<gene>
    <name evidence="1" type="ORF">BWY04_01433</name>
</gene>
<proteinExistence type="predicted"/>
<organism evidence="1">
    <name type="scientific">candidate division CPR1 bacterium ADurb.Bin160</name>
    <dbReference type="NCBI Taxonomy" id="1852826"/>
    <lineage>
        <taxon>Bacteria</taxon>
        <taxon>candidate division CPR1</taxon>
    </lineage>
</organism>
<comment type="caution">
    <text evidence="1">The sequence shown here is derived from an EMBL/GenBank/DDBJ whole genome shotgun (WGS) entry which is preliminary data.</text>
</comment>
<dbReference type="AlphaFoldDB" id="A0A1V5ZJ83"/>
<dbReference type="Proteomes" id="UP000485621">
    <property type="component" value="Unassembled WGS sequence"/>
</dbReference>
<dbReference type="EMBL" id="MWDB01000056">
    <property type="protein sequence ID" value="OQB40142.1"/>
    <property type="molecule type" value="Genomic_DNA"/>
</dbReference>
<sequence length="275" mass="33108">METKQKFKPNEWLENESFMSKIDFHNKYYIESLGKVLASYIKTVPIPVLTTWDPVNKRIYFHVGQEKRFFEVDENINYWDYTYLVHKWLYQFFPRFEVEEEKEVELSEEEIFEKVKEGMNLNDALLLRKKAIVKDIGVITKIHITNDEFVLNRNGFETIRISGSLENPLPLSSFLKQIRALTDNKEKRDFILKNSKEIKDLPEEKKQIIIDYPPQMMKNFFTIRYDDLKKMNITKIYDNVYEMGRFKLVFESSDLARDCFRYLKQKKLEEGIEVD</sequence>
<evidence type="ECO:0000313" key="1">
    <source>
        <dbReference type="EMBL" id="OQB40142.1"/>
    </source>
</evidence>
<reference evidence="1" key="1">
    <citation type="submission" date="2017-02" db="EMBL/GenBank/DDBJ databases">
        <title>Delving into the versatile metabolic prowess of the omnipresent phylum Bacteroidetes.</title>
        <authorList>
            <person name="Nobu M.K."/>
            <person name="Mei R."/>
            <person name="Narihiro T."/>
            <person name="Kuroda K."/>
            <person name="Liu W.-T."/>
        </authorList>
    </citation>
    <scope>NUCLEOTIDE SEQUENCE</scope>
    <source>
        <strain evidence="1">ADurb.Bin160</strain>
    </source>
</reference>
<protein>
    <submittedName>
        <fullName evidence="1">Uncharacterized protein</fullName>
    </submittedName>
</protein>
<accession>A0A1V5ZJ83</accession>